<feature type="compositionally biased region" description="Basic residues" evidence="1">
    <location>
        <begin position="178"/>
        <end position="191"/>
    </location>
</feature>
<feature type="region of interest" description="Disordered" evidence="1">
    <location>
        <begin position="157"/>
        <end position="206"/>
    </location>
</feature>
<gene>
    <name evidence="2" type="ORF">SDC9_172955</name>
</gene>
<dbReference type="AlphaFoldDB" id="A0A645GPC1"/>
<accession>A0A645GPC1</accession>
<proteinExistence type="predicted"/>
<comment type="caution">
    <text evidence="2">The sequence shown here is derived from an EMBL/GenBank/DDBJ whole genome shotgun (WGS) entry which is preliminary data.</text>
</comment>
<name>A0A645GPC1_9ZZZZ</name>
<reference evidence="2" key="1">
    <citation type="submission" date="2019-08" db="EMBL/GenBank/DDBJ databases">
        <authorList>
            <person name="Kucharzyk K."/>
            <person name="Murdoch R.W."/>
            <person name="Higgins S."/>
            <person name="Loffler F."/>
        </authorList>
    </citation>
    <scope>NUCLEOTIDE SEQUENCE</scope>
</reference>
<evidence type="ECO:0000256" key="1">
    <source>
        <dbReference type="SAM" id="MobiDB-lite"/>
    </source>
</evidence>
<dbReference type="EMBL" id="VSSQ01074758">
    <property type="protein sequence ID" value="MPN25543.1"/>
    <property type="molecule type" value="Genomic_DNA"/>
</dbReference>
<organism evidence="2">
    <name type="scientific">bioreactor metagenome</name>
    <dbReference type="NCBI Taxonomy" id="1076179"/>
    <lineage>
        <taxon>unclassified sequences</taxon>
        <taxon>metagenomes</taxon>
        <taxon>ecological metagenomes</taxon>
    </lineage>
</organism>
<protein>
    <submittedName>
        <fullName evidence="2">Uncharacterized protein</fullName>
    </submittedName>
</protein>
<feature type="compositionally biased region" description="Polar residues" evidence="1">
    <location>
        <begin position="192"/>
        <end position="206"/>
    </location>
</feature>
<evidence type="ECO:0000313" key="2">
    <source>
        <dbReference type="EMBL" id="MPN25543.1"/>
    </source>
</evidence>
<feature type="compositionally biased region" description="Low complexity" evidence="1">
    <location>
        <begin position="160"/>
        <end position="170"/>
    </location>
</feature>
<sequence length="206" mass="22232">MNSSTIPVMGSVTADRSASIGVATWVIAMRKTTTRTSLETINATTKAAHLPIQERVTSHAAPANATGARTIATNSSALRIRRLNQTMATAQIMSPARKIVTIAPTPGALMLIAVRPAVSRAILSPMVPVVSPAAWTMPMESWSTISRAVAVRVMTRKEPSTALPAPSAALERAEGSRRMRPRMSWKQKKSRTMNTPMPNSRLYTSR</sequence>